<dbReference type="CDD" id="cd01130">
    <property type="entry name" value="VirB11-like_ATPase"/>
    <property type="match status" value="1"/>
</dbReference>
<dbReference type="AlphaFoldDB" id="A0A6I6MT18"/>
<dbReference type="RefSeq" id="WP_228445736.1">
    <property type="nucleotide sequence ID" value="NZ_CP047045.1"/>
</dbReference>
<organism evidence="3 4">
    <name type="scientific">Terricaulis silvestris</name>
    <dbReference type="NCBI Taxonomy" id="2686094"/>
    <lineage>
        <taxon>Bacteria</taxon>
        <taxon>Pseudomonadati</taxon>
        <taxon>Pseudomonadota</taxon>
        <taxon>Alphaproteobacteria</taxon>
        <taxon>Caulobacterales</taxon>
        <taxon>Caulobacteraceae</taxon>
        <taxon>Terricaulis</taxon>
    </lineage>
</organism>
<dbReference type="PANTHER" id="PTHR30486:SF15">
    <property type="entry name" value="TYPE II_IV SECRETION SYSTEM ATPASE"/>
    <property type="match status" value="1"/>
</dbReference>
<dbReference type="EMBL" id="CP047045">
    <property type="protein sequence ID" value="QGZ96586.1"/>
    <property type="molecule type" value="Genomic_DNA"/>
</dbReference>
<dbReference type="KEGG" id="tsv:DSM104635_03446"/>
<accession>A0A6I6MT18</accession>
<dbReference type="Pfam" id="PF00437">
    <property type="entry name" value="T2SSE"/>
    <property type="match status" value="1"/>
</dbReference>
<dbReference type="InterPro" id="IPR027417">
    <property type="entry name" value="P-loop_NTPase"/>
</dbReference>
<keyword evidence="4" id="KW-1185">Reference proteome</keyword>
<reference evidence="4" key="1">
    <citation type="submission" date="2019-12" db="EMBL/GenBank/DDBJ databases">
        <title>Complete genome of Terracaulis silvestris 0127_4.</title>
        <authorList>
            <person name="Vieira S."/>
            <person name="Riedel T."/>
            <person name="Sproer C."/>
            <person name="Pascual J."/>
            <person name="Boedeker C."/>
            <person name="Overmann J."/>
        </authorList>
    </citation>
    <scope>NUCLEOTIDE SEQUENCE [LARGE SCALE GENOMIC DNA]</scope>
    <source>
        <strain evidence="4">0127_4</strain>
    </source>
</reference>
<dbReference type="GO" id="GO:0016887">
    <property type="term" value="F:ATP hydrolysis activity"/>
    <property type="evidence" value="ECO:0007669"/>
    <property type="project" value="InterPro"/>
</dbReference>
<name>A0A6I6MT18_9CAUL</name>
<dbReference type="Proteomes" id="UP000431269">
    <property type="component" value="Chromosome"/>
</dbReference>
<evidence type="ECO:0000256" key="1">
    <source>
        <dbReference type="ARBA" id="ARBA00006611"/>
    </source>
</evidence>
<evidence type="ECO:0000313" key="4">
    <source>
        <dbReference type="Proteomes" id="UP000431269"/>
    </source>
</evidence>
<evidence type="ECO:0000259" key="2">
    <source>
        <dbReference type="Pfam" id="PF00437"/>
    </source>
</evidence>
<protein>
    <submittedName>
        <fullName evidence="3">Conjugal transfer protein</fullName>
    </submittedName>
</protein>
<dbReference type="Gene3D" id="3.40.50.300">
    <property type="entry name" value="P-loop containing nucleotide triphosphate hydrolases"/>
    <property type="match status" value="1"/>
</dbReference>
<proteinExistence type="inferred from homology"/>
<sequence length="464" mass="50786">MRLSFTDRAKLAGGGGQNVPPAANAPSVMAQFAAPTPAAQAEDAEAEAYLNLKARIHRALIQKMNLSSLDRIPPEQLRPEVDRAITDLLMQEGLPLNSGEKVRLTDDLIDELKGFGPLEPLLRDPTVSDILANTYREVYVERAGVIELTNVRFADNDHLLRVIERIVDRVGRRVDESQPMVDARLPDGSRVNAVVQPVALDGPLLSIRKFSKIPFNLDRLVEIGSVTSSGAALLAGMVRARLNIVVSGGTGTGKTTLTNALSHFISHSERIVTIEDAAELQLQQRHVARLETRPPNIEGKGEVTQRHLVKNALRMRPDRIILGEVRGGEAFDMLQAMNTGHDGSITTVHANTPRDALARIEQMIGMAGIDLPTKSMRAQIASAINVVIQIKRFPDGTRRIVSVQEIDGMEGEVITMQEIYRFEQTGVDASGRVQGRFLLTGVRPNFLRSFEALGIPIPAELQMA</sequence>
<gene>
    <name evidence="3" type="ORF">DSM104635_03446</name>
</gene>
<evidence type="ECO:0000313" key="3">
    <source>
        <dbReference type="EMBL" id="QGZ96586.1"/>
    </source>
</evidence>
<dbReference type="InterPro" id="IPR001482">
    <property type="entry name" value="T2SS/T4SS_dom"/>
</dbReference>
<dbReference type="SUPFAM" id="SSF52540">
    <property type="entry name" value="P-loop containing nucleoside triphosphate hydrolases"/>
    <property type="match status" value="1"/>
</dbReference>
<dbReference type="InterPro" id="IPR050921">
    <property type="entry name" value="T4SS_GSP_E_ATPase"/>
</dbReference>
<dbReference type="PANTHER" id="PTHR30486">
    <property type="entry name" value="TWITCHING MOTILITY PROTEIN PILT"/>
    <property type="match status" value="1"/>
</dbReference>
<feature type="domain" description="Bacterial type II secretion system protein E" evidence="2">
    <location>
        <begin position="112"/>
        <end position="391"/>
    </location>
</feature>
<dbReference type="Gene3D" id="3.30.450.380">
    <property type="match status" value="1"/>
</dbReference>
<comment type="similarity">
    <text evidence="1">Belongs to the GSP E family.</text>
</comment>